<comment type="caution">
    <text evidence="3">The sequence shown here is derived from an EMBL/GenBank/DDBJ whole genome shotgun (WGS) entry which is preliminary data.</text>
</comment>
<keyword evidence="2" id="KW-1133">Transmembrane helix</keyword>
<evidence type="ECO:0000256" key="1">
    <source>
        <dbReference type="SAM" id="MobiDB-lite"/>
    </source>
</evidence>
<feature type="transmembrane region" description="Helical" evidence="2">
    <location>
        <begin position="42"/>
        <end position="67"/>
    </location>
</feature>
<dbReference type="InParanoid" id="A0A409XG16"/>
<feature type="region of interest" description="Disordered" evidence="1">
    <location>
        <begin position="171"/>
        <end position="213"/>
    </location>
</feature>
<reference evidence="3 4" key="1">
    <citation type="journal article" date="2018" name="Evol. Lett.">
        <title>Horizontal gene cluster transfer increased hallucinogenic mushroom diversity.</title>
        <authorList>
            <person name="Reynolds H.T."/>
            <person name="Vijayakumar V."/>
            <person name="Gluck-Thaler E."/>
            <person name="Korotkin H.B."/>
            <person name="Matheny P.B."/>
            <person name="Slot J.C."/>
        </authorList>
    </citation>
    <scope>NUCLEOTIDE SEQUENCE [LARGE SCALE GENOMIC DNA]</scope>
    <source>
        <strain evidence="3 4">2631</strain>
    </source>
</reference>
<keyword evidence="2" id="KW-0812">Transmembrane</keyword>
<keyword evidence="4" id="KW-1185">Reference proteome</keyword>
<dbReference type="Proteomes" id="UP000283269">
    <property type="component" value="Unassembled WGS sequence"/>
</dbReference>
<evidence type="ECO:0000313" key="3">
    <source>
        <dbReference type="EMBL" id="PPQ89704.1"/>
    </source>
</evidence>
<dbReference type="OrthoDB" id="3363417at2759"/>
<evidence type="ECO:0000256" key="2">
    <source>
        <dbReference type="SAM" id="Phobius"/>
    </source>
</evidence>
<sequence>MNVSFYTSEFTSQVSQIPLLSIPGTLWAYYLEYLWFYEPDSWVATIAYSCRVLAVLIGLPVIILGLLDIASYGIARTLGVVDDVKASTSDKSTVHLQTPSIMLNGAISPASDSAFSDSDSGIDHNLHNRIRSPLSDSASEASDSVSSLPPAVFYAGESSLKLSGVGVFSPAASLPPSPTLSRRNLSDFGSETLRHRTQHASHNADIPEDGSKD</sequence>
<evidence type="ECO:0000313" key="4">
    <source>
        <dbReference type="Proteomes" id="UP000283269"/>
    </source>
</evidence>
<name>A0A409XG16_PSICY</name>
<keyword evidence="2" id="KW-0472">Membrane</keyword>
<dbReference type="AlphaFoldDB" id="A0A409XG16"/>
<protein>
    <submittedName>
        <fullName evidence="3">Uncharacterized protein</fullName>
    </submittedName>
</protein>
<accession>A0A409XG16</accession>
<dbReference type="EMBL" id="NHYD01001843">
    <property type="protein sequence ID" value="PPQ89704.1"/>
    <property type="molecule type" value="Genomic_DNA"/>
</dbReference>
<proteinExistence type="predicted"/>
<organism evidence="3 4">
    <name type="scientific">Psilocybe cyanescens</name>
    <dbReference type="NCBI Taxonomy" id="93625"/>
    <lineage>
        <taxon>Eukaryota</taxon>
        <taxon>Fungi</taxon>
        <taxon>Dikarya</taxon>
        <taxon>Basidiomycota</taxon>
        <taxon>Agaricomycotina</taxon>
        <taxon>Agaricomycetes</taxon>
        <taxon>Agaricomycetidae</taxon>
        <taxon>Agaricales</taxon>
        <taxon>Agaricineae</taxon>
        <taxon>Strophariaceae</taxon>
        <taxon>Psilocybe</taxon>
    </lineage>
</organism>
<gene>
    <name evidence="3" type="ORF">CVT25_014105</name>
</gene>